<protein>
    <submittedName>
        <fullName evidence="1">Uncharacterized protein</fullName>
    </submittedName>
</protein>
<accession>A0A379EUA9</accession>
<evidence type="ECO:0000313" key="2">
    <source>
        <dbReference type="Proteomes" id="UP000254704"/>
    </source>
</evidence>
<gene>
    <name evidence="1" type="ORF">NCTC11621_00944</name>
</gene>
<proteinExistence type="predicted"/>
<dbReference type="AlphaFoldDB" id="A0A379EUA9"/>
<organism evidence="1 2">
    <name type="scientific">Pasteurella canis</name>
    <dbReference type="NCBI Taxonomy" id="753"/>
    <lineage>
        <taxon>Bacteria</taxon>
        <taxon>Pseudomonadati</taxon>
        <taxon>Pseudomonadota</taxon>
        <taxon>Gammaproteobacteria</taxon>
        <taxon>Pasteurellales</taxon>
        <taxon>Pasteurellaceae</taxon>
        <taxon>Pasteurella</taxon>
    </lineage>
</organism>
<reference evidence="1 2" key="1">
    <citation type="submission" date="2018-06" db="EMBL/GenBank/DDBJ databases">
        <authorList>
            <consortium name="Pathogen Informatics"/>
            <person name="Doyle S."/>
        </authorList>
    </citation>
    <scope>NUCLEOTIDE SEQUENCE [LARGE SCALE GENOMIC DNA]</scope>
    <source>
        <strain evidence="1 2">NCTC11621</strain>
    </source>
</reference>
<dbReference type="EMBL" id="UGTV01000015">
    <property type="protein sequence ID" value="SUC09916.1"/>
    <property type="molecule type" value="Genomic_DNA"/>
</dbReference>
<sequence>MSEQVCDAHFPPKFNEMSVNEIIAHFARYQFVDQERHKLELCDDFIRLVETVAKKA</sequence>
<evidence type="ECO:0000313" key="1">
    <source>
        <dbReference type="EMBL" id="SUC09916.1"/>
    </source>
</evidence>
<dbReference type="Proteomes" id="UP000254704">
    <property type="component" value="Unassembled WGS sequence"/>
</dbReference>
<dbReference type="RefSeq" id="WP_167409470.1">
    <property type="nucleotide sequence ID" value="NZ_UGTV01000015.1"/>
</dbReference>
<name>A0A379EUA9_9PAST</name>